<dbReference type="Gene3D" id="2.60.40.10">
    <property type="entry name" value="Immunoglobulins"/>
    <property type="match status" value="1"/>
</dbReference>
<dbReference type="NCBIfam" id="TIGR04183">
    <property type="entry name" value="Por_Secre_tail"/>
    <property type="match status" value="1"/>
</dbReference>
<evidence type="ECO:0000259" key="2">
    <source>
        <dbReference type="PROSITE" id="PS50911"/>
    </source>
</evidence>
<name>A0A1M6CM83_9BACT</name>
<feature type="domain" description="Peptidase C51" evidence="2">
    <location>
        <begin position="783"/>
        <end position="919"/>
    </location>
</feature>
<accession>A0A1M6CM83</accession>
<keyword evidence="4" id="KW-1185">Reference proteome</keyword>
<dbReference type="InterPro" id="IPR007921">
    <property type="entry name" value="CHAP_dom"/>
</dbReference>
<dbReference type="EMBL" id="FQZE01000004">
    <property type="protein sequence ID" value="SHI61951.1"/>
    <property type="molecule type" value="Genomic_DNA"/>
</dbReference>
<dbReference type="InterPro" id="IPR026444">
    <property type="entry name" value="Secre_tail"/>
</dbReference>
<dbReference type="Proteomes" id="UP000184050">
    <property type="component" value="Unassembled WGS sequence"/>
</dbReference>
<gene>
    <name evidence="3" type="ORF">SAMN05444280_10420</name>
</gene>
<dbReference type="Pfam" id="PF05257">
    <property type="entry name" value="CHAP"/>
    <property type="match status" value="1"/>
</dbReference>
<dbReference type="STRING" id="1168035.SAMN05444280_10420"/>
<keyword evidence="1" id="KW-0732">Signal</keyword>
<dbReference type="Pfam" id="PF18962">
    <property type="entry name" value="Por_Secre_tail"/>
    <property type="match status" value="1"/>
</dbReference>
<proteinExistence type="predicted"/>
<reference evidence="3 4" key="1">
    <citation type="submission" date="2016-11" db="EMBL/GenBank/DDBJ databases">
        <authorList>
            <person name="Jaros S."/>
            <person name="Januszkiewicz K."/>
            <person name="Wedrychowicz H."/>
        </authorList>
    </citation>
    <scope>NUCLEOTIDE SEQUENCE [LARGE SCALE GENOMIC DNA]</scope>
    <source>
        <strain evidence="3 4">DSM 27063</strain>
    </source>
</reference>
<dbReference type="InterPro" id="IPR038765">
    <property type="entry name" value="Papain-like_cys_pep_sf"/>
</dbReference>
<dbReference type="SUPFAM" id="SSF54001">
    <property type="entry name" value="Cysteine proteinases"/>
    <property type="match status" value="1"/>
</dbReference>
<dbReference type="InterPro" id="IPR013783">
    <property type="entry name" value="Ig-like_fold"/>
</dbReference>
<evidence type="ECO:0000256" key="1">
    <source>
        <dbReference type="ARBA" id="ARBA00022729"/>
    </source>
</evidence>
<dbReference type="Gene3D" id="3.90.1720.10">
    <property type="entry name" value="endopeptidase domain like (from Nostoc punctiforme)"/>
    <property type="match status" value="1"/>
</dbReference>
<evidence type="ECO:0000313" key="3">
    <source>
        <dbReference type="EMBL" id="SHI61951.1"/>
    </source>
</evidence>
<sequence>MLVIILIIFSVNLSSQTKDFAYTIGTSDDQIQPGTSKLFYVQVTGIPSGAIITDVQAKFDYIAYGVVQNYVSCRFNKGTDPGTYGGVSLVSQGDLPEGNPGSYGYVSMTNWNNQTSINTNYYFRFFLESGSEYTCTIKKVYLRITYAQPDITVISPNGNELLYTGSNYTIQWNSSNVTGSIQIDLYKSNTNIQRLASSASNTGTYPFNPSSSLTNGNDYRIGISAMNGSVWDFSDSYFSIISINPQVAVSPTSGSDGTTFTQTGSGFTPGGTATLYFDGPDGATSLTKSVNSSGEYTNTWTCDACPDGDYSYYAKDNSSNKTSNTVPFSVFTASPQVAVSPTSGSDGTTFTQTGSGFTPGGTATLYFDGPDGATSLTKSVNSSGEYTNTWTCDACPDGDYSYYAKDNSSNKTSNTFTFSVFTDDSFPEFIDVVLSSDATLPEKIYFSGTVKDDYGLKSITITVSGPNVTDYEAFSDPLSEETALDLSSYYFDSGNPYYANTAGSYTVTLTITDTKGQTQSQSFNINVSQDNPPSFSGASLASSVQYPDTVYFEGSATDDHGLESITMTISGPNVTDYEAFSETLSGEKTLDLSNYYFDSSNPDYANTAGSYTVTLSLKNINNKTTSKNFNVQVFQETTPNLPDLTIEAFNISGNLDKGRSYQIPVQIELKNGYLSEGSYVDAKLFLSTINYLDSDKTLLWSSNNEKPDFPNSELNTSGNENVNATIKVSGDITVGNYFIIAIVDEVNYHPENNETNNTSVYPISVNDPNQPIDEPIDDYPEVYKNSTSCSDGDDKCVADIWAFYRRECTSFVCWRINRDLGHTQLQSTDPFRNYSVFGESTHLSHAKNWAGILEDLGYRVDEMPQKGAIAHWDYGTYGHVAYVHSVNADNTVNIEEYNYSLTGEYSYRKNVNDVQQYIHILEGKIDVDNPPTFINASLPYEYEIPQKEYFSGTVNDDNGLQSITMLVNGKKIFTNDLSGATSHDLSGYYFSSGDNNYANEPGTYMIQLMVTDTNNQTTTKDFDAEVIDSPSLVTQRIPLYKGWNWISFNVENSDMSVQSVINSTKTNSDQLKSQTEATTFSGSNWYGVLDMIDCGKMYMLNSHSSEPGEIVLSGNAAECGTIELTEGANWIGFCPQRSLNINNALSGLIFNDNDYIMTEPSKGKTAIFSGGTWYPENYTMYPGFGYKLVVSHSNSFNYNNEGTKSIVSLNDEGSSGWSNPTGSQYVMAINAQVMIDSQLMVTPSSLLGAFKDDQCLGYSEIFDGPIGKQFIVTIGTKENNLNDIQLRLYEPELKREFILTDTIKMVPDKVIGSITSPLIYNYVNPTKANLLKVEDKILVYPNPFVKDINLQLYLTMQSNVVIQLYDVAGNLHAYIKLYLNPGLNTVNLSQKGISADELNPGIYFMNVNINGQYQVKKIIKTR</sequence>
<dbReference type="PROSITE" id="PS50911">
    <property type="entry name" value="CHAP"/>
    <property type="match status" value="1"/>
</dbReference>
<protein>
    <submittedName>
        <fullName evidence="3">Por secretion system C-terminal sorting domain-containing protein</fullName>
    </submittedName>
</protein>
<organism evidence="3 4">
    <name type="scientific">Tangfeifania diversioriginum</name>
    <dbReference type="NCBI Taxonomy" id="1168035"/>
    <lineage>
        <taxon>Bacteria</taxon>
        <taxon>Pseudomonadati</taxon>
        <taxon>Bacteroidota</taxon>
        <taxon>Bacteroidia</taxon>
        <taxon>Marinilabiliales</taxon>
        <taxon>Prolixibacteraceae</taxon>
        <taxon>Tangfeifania</taxon>
    </lineage>
</organism>
<evidence type="ECO:0000313" key="4">
    <source>
        <dbReference type="Proteomes" id="UP000184050"/>
    </source>
</evidence>
<dbReference type="Pfam" id="PF10342">
    <property type="entry name" value="Kre9_KNH"/>
    <property type="match status" value="1"/>
</dbReference>
<dbReference type="InterPro" id="IPR018466">
    <property type="entry name" value="Kre9/Knh1-like_N"/>
</dbReference>